<keyword evidence="4" id="KW-1185">Reference proteome</keyword>
<feature type="region of interest" description="Disordered" evidence="1">
    <location>
        <begin position="370"/>
        <end position="433"/>
    </location>
</feature>
<dbReference type="Pfam" id="PF03358">
    <property type="entry name" value="FMN_red"/>
    <property type="match status" value="1"/>
</dbReference>
<feature type="domain" description="NADPH-dependent FMN reductase-like" evidence="2">
    <location>
        <begin position="1"/>
        <end position="147"/>
    </location>
</feature>
<feature type="compositionally biased region" description="Polar residues" evidence="1">
    <location>
        <begin position="416"/>
        <end position="433"/>
    </location>
</feature>
<proteinExistence type="predicted"/>
<dbReference type="PANTHER" id="PTHR30543">
    <property type="entry name" value="CHROMATE REDUCTASE"/>
    <property type="match status" value="1"/>
</dbReference>
<dbReference type="Gene3D" id="3.40.50.360">
    <property type="match status" value="1"/>
</dbReference>
<evidence type="ECO:0000256" key="1">
    <source>
        <dbReference type="SAM" id="MobiDB-lite"/>
    </source>
</evidence>
<dbReference type="SUPFAM" id="SSF52218">
    <property type="entry name" value="Flavoproteins"/>
    <property type="match status" value="1"/>
</dbReference>
<feature type="compositionally biased region" description="Low complexity" evidence="1">
    <location>
        <begin position="393"/>
        <end position="403"/>
    </location>
</feature>
<accession>A0A347WKQ2</accession>
<dbReference type="OrthoDB" id="9812295at2"/>
<evidence type="ECO:0000259" key="2">
    <source>
        <dbReference type="Pfam" id="PF03358"/>
    </source>
</evidence>
<name>A0A347WKQ2_9LACT</name>
<reference evidence="3 4" key="1">
    <citation type="submission" date="2017-09" db="EMBL/GenBank/DDBJ databases">
        <title>Complete genome sequence of Oxytococcus suis strain ZY16052.</title>
        <authorList>
            <person name="Li F."/>
        </authorList>
    </citation>
    <scope>NUCLEOTIDE SEQUENCE [LARGE SCALE GENOMIC DNA]</scope>
    <source>
        <strain evidence="3 4">ZY16052</strain>
    </source>
</reference>
<dbReference type="GO" id="GO:0010181">
    <property type="term" value="F:FMN binding"/>
    <property type="evidence" value="ECO:0007669"/>
    <property type="project" value="TreeGrafter"/>
</dbReference>
<dbReference type="InterPro" id="IPR005025">
    <property type="entry name" value="FMN_Rdtase-like_dom"/>
</dbReference>
<dbReference type="RefSeq" id="WP_118990562.1">
    <property type="nucleotide sequence ID" value="NZ_CP023434.1"/>
</dbReference>
<dbReference type="Pfam" id="PF13596">
    <property type="entry name" value="PAS_10"/>
    <property type="match status" value="1"/>
</dbReference>
<organism evidence="3 4">
    <name type="scientific">Suicoccus acidiformans</name>
    <dbReference type="NCBI Taxonomy" id="2036206"/>
    <lineage>
        <taxon>Bacteria</taxon>
        <taxon>Bacillati</taxon>
        <taxon>Bacillota</taxon>
        <taxon>Bacilli</taxon>
        <taxon>Lactobacillales</taxon>
        <taxon>Aerococcaceae</taxon>
        <taxon>Suicoccus</taxon>
    </lineage>
</organism>
<protein>
    <submittedName>
        <fullName evidence="3">NADPH-dependent FMN reductase</fullName>
    </submittedName>
</protein>
<gene>
    <name evidence="3" type="ORF">CL176_06410</name>
</gene>
<dbReference type="KEGG" id="abae:CL176_06410"/>
<dbReference type="InterPro" id="IPR029039">
    <property type="entry name" value="Flavoprotein-like_sf"/>
</dbReference>
<dbReference type="GO" id="GO:0016491">
    <property type="term" value="F:oxidoreductase activity"/>
    <property type="evidence" value="ECO:0007669"/>
    <property type="project" value="InterPro"/>
</dbReference>
<feature type="compositionally biased region" description="Basic and acidic residues" evidence="1">
    <location>
        <begin position="405"/>
        <end position="415"/>
    </location>
</feature>
<dbReference type="Proteomes" id="UP000263232">
    <property type="component" value="Chromosome"/>
</dbReference>
<dbReference type="PANTHER" id="PTHR30543:SF21">
    <property type="entry name" value="NAD(P)H-DEPENDENT FMN REDUCTASE LOT6"/>
    <property type="match status" value="1"/>
</dbReference>
<dbReference type="EMBL" id="CP023434">
    <property type="protein sequence ID" value="AXY25659.1"/>
    <property type="molecule type" value="Genomic_DNA"/>
</dbReference>
<evidence type="ECO:0000313" key="4">
    <source>
        <dbReference type="Proteomes" id="UP000263232"/>
    </source>
</evidence>
<feature type="compositionally biased region" description="Gly residues" evidence="1">
    <location>
        <begin position="377"/>
        <end position="388"/>
    </location>
</feature>
<sequence>MKIVAIPGSAAEQSYNRMLLEFIRDHYSDVFEVEVLDISNVPLFNQDNAEETHEGPIHTINRKILQADGVIISTPEHNHTMPAALNSLIDWLSFKIHPLRKKPVLVMGASYFDQGTSRSQLHLRQMLDAPGADALVMPGTEFLLGNAREAFDEEGNLKDKGTVNFLRNILEDFKEYIGVVSALGVAPEIEEEDLFATKPIDTTIEGVDMTDPEWVEKAAEKVNAVSGDTYVKLDRGVLTVDQLNWFLKTIPAELTFADNNNQYLYYNHNQPGEGMLAKRFVPDVGSPLGPIHPPHTRKNVQWVIQQLRSGNMKSVNVHVPVHKDKYVVHNYFAMHDEDGKYRGINEIVLDLQPVIDWYLEQTGQKLVGGTDASSGASMGGAWGTGGGDEASTDADSAASGTESKAALEEAGHDTDSGASYSSNEPDTASGASV</sequence>
<dbReference type="InterPro" id="IPR050712">
    <property type="entry name" value="NAD(P)H-dep_reductase"/>
</dbReference>
<dbReference type="AlphaFoldDB" id="A0A347WKQ2"/>
<dbReference type="GO" id="GO:0005829">
    <property type="term" value="C:cytosol"/>
    <property type="evidence" value="ECO:0007669"/>
    <property type="project" value="TreeGrafter"/>
</dbReference>
<dbReference type="Gene3D" id="3.30.450.20">
    <property type="entry name" value="PAS domain"/>
    <property type="match status" value="1"/>
</dbReference>
<evidence type="ECO:0000313" key="3">
    <source>
        <dbReference type="EMBL" id="AXY25659.1"/>
    </source>
</evidence>